<keyword evidence="2" id="KW-1277">Toxin-antitoxin system</keyword>
<dbReference type="Pfam" id="PF01850">
    <property type="entry name" value="PIN"/>
    <property type="match status" value="1"/>
</dbReference>
<evidence type="ECO:0000313" key="11">
    <source>
        <dbReference type="Proteomes" id="UP001223336"/>
    </source>
</evidence>
<evidence type="ECO:0000256" key="1">
    <source>
        <dbReference type="ARBA" id="ARBA00001946"/>
    </source>
</evidence>
<gene>
    <name evidence="9" type="ORF">RCC75_19810</name>
    <name evidence="10" type="ORF">RCG00_04710</name>
</gene>
<dbReference type="GO" id="GO:0016787">
    <property type="term" value="F:hydrolase activity"/>
    <property type="evidence" value="ECO:0007669"/>
    <property type="project" value="UniProtKB-KW"/>
</dbReference>
<reference evidence="10 11" key="1">
    <citation type="submission" date="2023-08" db="EMBL/GenBank/DDBJ databases">
        <title>New molecular markers tilS and rpoB for phylogenetic and monitoring studies of the genus Thiothrix biodiversity.</title>
        <authorList>
            <person name="Ravin N.V."/>
            <person name="Smolyakov D."/>
            <person name="Markov N.D."/>
            <person name="Beletsky A.V."/>
            <person name="Mardanov A.V."/>
            <person name="Rudenko T.S."/>
            <person name="Grabovich M.Y."/>
        </authorList>
    </citation>
    <scope>NUCLEOTIDE SEQUENCE</scope>
    <source>
        <strain evidence="10">DNT52</strain>
        <strain evidence="9 11">H33</strain>
    </source>
</reference>
<dbReference type="Gene3D" id="3.40.50.1010">
    <property type="entry name" value="5'-nuclease"/>
    <property type="match status" value="1"/>
</dbReference>
<dbReference type="InterPro" id="IPR029060">
    <property type="entry name" value="PIN-like_dom_sf"/>
</dbReference>
<evidence type="ECO:0000256" key="2">
    <source>
        <dbReference type="ARBA" id="ARBA00022649"/>
    </source>
</evidence>
<dbReference type="Proteomes" id="UP001223336">
    <property type="component" value="Unassembled WGS sequence"/>
</dbReference>
<dbReference type="GO" id="GO:0004518">
    <property type="term" value="F:nuclease activity"/>
    <property type="evidence" value="ECO:0007669"/>
    <property type="project" value="UniProtKB-KW"/>
</dbReference>
<name>A0AA51R058_9GAMM</name>
<organism evidence="10">
    <name type="scientific">Thiothrix subterranea</name>
    <dbReference type="NCBI Taxonomy" id="2735563"/>
    <lineage>
        <taxon>Bacteria</taxon>
        <taxon>Pseudomonadati</taxon>
        <taxon>Pseudomonadota</taxon>
        <taxon>Gammaproteobacteria</taxon>
        <taxon>Thiotrichales</taxon>
        <taxon>Thiotrichaceae</taxon>
        <taxon>Thiothrix</taxon>
    </lineage>
</organism>
<dbReference type="GO" id="GO:0046872">
    <property type="term" value="F:metal ion binding"/>
    <property type="evidence" value="ECO:0007669"/>
    <property type="project" value="UniProtKB-KW"/>
</dbReference>
<evidence type="ECO:0000313" key="9">
    <source>
        <dbReference type="EMBL" id="MDQ5770785.1"/>
    </source>
</evidence>
<accession>A0AA51R058</accession>
<keyword evidence="6" id="KW-0460">Magnesium</keyword>
<dbReference type="SUPFAM" id="SSF88723">
    <property type="entry name" value="PIN domain-like"/>
    <property type="match status" value="1"/>
</dbReference>
<evidence type="ECO:0000256" key="5">
    <source>
        <dbReference type="ARBA" id="ARBA00022801"/>
    </source>
</evidence>
<protein>
    <submittedName>
        <fullName evidence="10">Type II toxin-antitoxin system VapC family toxin</fullName>
    </submittedName>
</protein>
<dbReference type="EMBL" id="CP133217">
    <property type="protein sequence ID" value="WML87667.1"/>
    <property type="molecule type" value="Genomic_DNA"/>
</dbReference>
<dbReference type="PANTHER" id="PTHR33653:SF1">
    <property type="entry name" value="RIBONUCLEASE VAPC2"/>
    <property type="match status" value="1"/>
</dbReference>
<keyword evidence="3" id="KW-0540">Nuclease</keyword>
<evidence type="ECO:0000259" key="8">
    <source>
        <dbReference type="Pfam" id="PF01850"/>
    </source>
</evidence>
<sequence>MYLLDTNVISELRKKEQMNPGVARFVTQAQAQGSVCYLSVITLGELRRGIDLIYHRGDQEQATILERWLTTVLEEYSEQILDFGREEAQLWGHLRVPHPENALDKQIAATALIHDLILVTRNTKDFQPTRVKLYNPFDTTTSPPTPP</sequence>
<keyword evidence="5" id="KW-0378">Hydrolase</keyword>
<comment type="similarity">
    <text evidence="7">Belongs to the PINc/VapC protein family.</text>
</comment>
<dbReference type="EMBL" id="JAVFKN010000039">
    <property type="protein sequence ID" value="MDQ5770785.1"/>
    <property type="molecule type" value="Genomic_DNA"/>
</dbReference>
<proteinExistence type="inferred from homology"/>
<evidence type="ECO:0000313" key="10">
    <source>
        <dbReference type="EMBL" id="WML87667.1"/>
    </source>
</evidence>
<dbReference type="CDD" id="cd18746">
    <property type="entry name" value="PIN_VapC4-5_FitB-like"/>
    <property type="match status" value="1"/>
</dbReference>
<keyword evidence="4" id="KW-0479">Metal-binding</keyword>
<evidence type="ECO:0000256" key="3">
    <source>
        <dbReference type="ARBA" id="ARBA00022722"/>
    </source>
</evidence>
<dbReference type="InterPro" id="IPR050556">
    <property type="entry name" value="Type_II_TA_system_RNase"/>
</dbReference>
<evidence type="ECO:0000256" key="6">
    <source>
        <dbReference type="ARBA" id="ARBA00022842"/>
    </source>
</evidence>
<keyword evidence="11" id="KW-1185">Reference proteome</keyword>
<dbReference type="RefSeq" id="WP_308136451.1">
    <property type="nucleotide sequence ID" value="NZ_CP133217.1"/>
</dbReference>
<dbReference type="InterPro" id="IPR002716">
    <property type="entry name" value="PIN_dom"/>
</dbReference>
<dbReference type="Proteomes" id="UP001229862">
    <property type="component" value="Chromosome"/>
</dbReference>
<comment type="cofactor">
    <cofactor evidence="1">
        <name>Mg(2+)</name>
        <dbReference type="ChEBI" id="CHEBI:18420"/>
    </cofactor>
</comment>
<dbReference type="PANTHER" id="PTHR33653">
    <property type="entry name" value="RIBONUCLEASE VAPC2"/>
    <property type="match status" value="1"/>
</dbReference>
<dbReference type="AlphaFoldDB" id="A0AA51R058"/>
<evidence type="ECO:0000256" key="4">
    <source>
        <dbReference type="ARBA" id="ARBA00022723"/>
    </source>
</evidence>
<evidence type="ECO:0000256" key="7">
    <source>
        <dbReference type="ARBA" id="ARBA00038093"/>
    </source>
</evidence>
<feature type="domain" description="PIN" evidence="8">
    <location>
        <begin position="2"/>
        <end position="124"/>
    </location>
</feature>